<reference evidence="1" key="3">
    <citation type="submission" date="2025-08" db="UniProtKB">
        <authorList>
            <consortium name="Ensembl"/>
        </authorList>
    </citation>
    <scope>IDENTIFICATION</scope>
</reference>
<reference evidence="1" key="2">
    <citation type="journal article" date="2008" name="Genome Biol.">
        <title>Improved genome assembly and evidence-based global gene model set for the chordate Ciona intestinalis: new insight into intron and operon populations.</title>
        <authorList>
            <person name="Satou Y."/>
            <person name="Mineta K."/>
            <person name="Ogasawara M."/>
            <person name="Sasakura Y."/>
            <person name="Shoguchi E."/>
            <person name="Ueno K."/>
            <person name="Yamada L."/>
            <person name="Matsumoto J."/>
            <person name="Wasserscheid J."/>
            <person name="Dewar K."/>
            <person name="Wiley G.B."/>
            <person name="Macmil S.L."/>
            <person name="Roe B.A."/>
            <person name="Zeller R.W."/>
            <person name="Hastings K.E."/>
            <person name="Lemaire P."/>
            <person name="Lindquist E."/>
            <person name="Endo T."/>
            <person name="Hotta K."/>
            <person name="Inaba K."/>
        </authorList>
    </citation>
    <scope>NUCLEOTIDE SEQUENCE [LARGE SCALE GENOMIC DNA]</scope>
    <source>
        <strain evidence="1">wild type</strain>
    </source>
</reference>
<reference evidence="1" key="4">
    <citation type="submission" date="2025-09" db="UniProtKB">
        <authorList>
            <consortium name="Ensembl"/>
        </authorList>
    </citation>
    <scope>IDENTIFICATION</scope>
</reference>
<dbReference type="EMBL" id="EAAA01002544">
    <property type="status" value="NOT_ANNOTATED_CDS"/>
    <property type="molecule type" value="Genomic_DNA"/>
</dbReference>
<reference evidence="2" key="1">
    <citation type="journal article" date="2002" name="Science">
        <title>The draft genome of Ciona intestinalis: insights into chordate and vertebrate origins.</title>
        <authorList>
            <person name="Dehal P."/>
            <person name="Satou Y."/>
            <person name="Campbell R.K."/>
            <person name="Chapman J."/>
            <person name="Degnan B."/>
            <person name="De Tomaso A."/>
            <person name="Davidson B."/>
            <person name="Di Gregorio A."/>
            <person name="Gelpke M."/>
            <person name="Goodstein D.M."/>
            <person name="Harafuji N."/>
            <person name="Hastings K.E."/>
            <person name="Ho I."/>
            <person name="Hotta K."/>
            <person name="Huang W."/>
            <person name="Kawashima T."/>
            <person name="Lemaire P."/>
            <person name="Martinez D."/>
            <person name="Meinertzhagen I.A."/>
            <person name="Necula S."/>
            <person name="Nonaka M."/>
            <person name="Putnam N."/>
            <person name="Rash S."/>
            <person name="Saiga H."/>
            <person name="Satake M."/>
            <person name="Terry A."/>
            <person name="Yamada L."/>
            <person name="Wang H.G."/>
            <person name="Awazu S."/>
            <person name="Azumi K."/>
            <person name="Boore J."/>
            <person name="Branno M."/>
            <person name="Chin-Bow S."/>
            <person name="DeSantis R."/>
            <person name="Doyle S."/>
            <person name="Francino P."/>
            <person name="Keys D.N."/>
            <person name="Haga S."/>
            <person name="Hayashi H."/>
            <person name="Hino K."/>
            <person name="Imai K.S."/>
            <person name="Inaba K."/>
            <person name="Kano S."/>
            <person name="Kobayashi K."/>
            <person name="Kobayashi M."/>
            <person name="Lee B.I."/>
            <person name="Makabe K.W."/>
            <person name="Manohar C."/>
            <person name="Matassi G."/>
            <person name="Medina M."/>
            <person name="Mochizuki Y."/>
            <person name="Mount S."/>
            <person name="Morishita T."/>
            <person name="Miura S."/>
            <person name="Nakayama A."/>
            <person name="Nishizaka S."/>
            <person name="Nomoto H."/>
            <person name="Ohta F."/>
            <person name="Oishi K."/>
            <person name="Rigoutsos I."/>
            <person name="Sano M."/>
            <person name="Sasaki A."/>
            <person name="Sasakura Y."/>
            <person name="Shoguchi E."/>
            <person name="Shin-i T."/>
            <person name="Spagnuolo A."/>
            <person name="Stainier D."/>
            <person name="Suzuki M.M."/>
            <person name="Tassy O."/>
            <person name="Takatori N."/>
            <person name="Tokuoka M."/>
            <person name="Yagi K."/>
            <person name="Yoshizaki F."/>
            <person name="Wada S."/>
            <person name="Zhang C."/>
            <person name="Hyatt P.D."/>
            <person name="Larimer F."/>
            <person name="Detter C."/>
            <person name="Doggett N."/>
            <person name="Glavina T."/>
            <person name="Hawkins T."/>
            <person name="Richardson P."/>
            <person name="Lucas S."/>
            <person name="Kohara Y."/>
            <person name="Levine M."/>
            <person name="Satoh N."/>
            <person name="Rokhsar D.S."/>
        </authorList>
    </citation>
    <scope>NUCLEOTIDE SEQUENCE [LARGE SCALE GENOMIC DNA]</scope>
</reference>
<dbReference type="InParanoid" id="H2XLY2"/>
<accession>H2XLY2</accession>
<name>H2XLY2_CIOIN</name>
<sequence length="36" mass="3994">MVAASSLEPITYWLQAGALTTMLRRRTNLVIIKCAT</sequence>
<dbReference type="Ensembl" id="ENSCINT00000033998.1">
    <property type="protein sequence ID" value="ENSCINP00000030664.1"/>
    <property type="gene ID" value="ENSCING00000020426.1"/>
</dbReference>
<keyword evidence="2" id="KW-1185">Reference proteome</keyword>
<organism evidence="1 2">
    <name type="scientific">Ciona intestinalis</name>
    <name type="common">Transparent sea squirt</name>
    <name type="synonym">Ascidia intestinalis</name>
    <dbReference type="NCBI Taxonomy" id="7719"/>
    <lineage>
        <taxon>Eukaryota</taxon>
        <taxon>Metazoa</taxon>
        <taxon>Chordata</taxon>
        <taxon>Tunicata</taxon>
        <taxon>Ascidiacea</taxon>
        <taxon>Phlebobranchia</taxon>
        <taxon>Cionidae</taxon>
        <taxon>Ciona</taxon>
    </lineage>
</organism>
<protein>
    <submittedName>
        <fullName evidence="1">Uncharacterized protein</fullName>
    </submittedName>
</protein>
<evidence type="ECO:0000313" key="2">
    <source>
        <dbReference type="Proteomes" id="UP000008144"/>
    </source>
</evidence>
<dbReference type="AlphaFoldDB" id="H2XLY2"/>
<evidence type="ECO:0000313" key="1">
    <source>
        <dbReference type="Ensembl" id="ENSCINP00000030664.1"/>
    </source>
</evidence>
<dbReference type="HOGENOM" id="CLU_3359382_0_0_1"/>
<dbReference type="Proteomes" id="UP000008144">
    <property type="component" value="Chromosome 7"/>
</dbReference>
<proteinExistence type="predicted"/>